<comment type="caution">
    <text evidence="1">The sequence shown here is derived from an EMBL/GenBank/DDBJ whole genome shotgun (WGS) entry which is preliminary data.</text>
</comment>
<evidence type="ECO:0000313" key="2">
    <source>
        <dbReference type="Proteomes" id="UP000440125"/>
    </source>
</evidence>
<dbReference type="EMBL" id="WFIY01000004">
    <property type="protein sequence ID" value="MUM63782.1"/>
    <property type="molecule type" value="Genomic_DNA"/>
</dbReference>
<protein>
    <submittedName>
        <fullName evidence="1">Uncharacterized protein</fullName>
    </submittedName>
</protein>
<accession>A0A6A9Q999</accession>
<name>A0A6A9Q999_ACIIN</name>
<proteinExistence type="predicted"/>
<dbReference type="RefSeq" id="WP_155862366.1">
    <property type="nucleotide sequence ID" value="NZ_WFIY01000004.1"/>
</dbReference>
<keyword evidence="2" id="KW-1185">Reference proteome</keyword>
<organism evidence="1 2">
    <name type="scientific">Acidianus infernus</name>
    <dbReference type="NCBI Taxonomy" id="12915"/>
    <lineage>
        <taxon>Archaea</taxon>
        <taxon>Thermoproteota</taxon>
        <taxon>Thermoprotei</taxon>
        <taxon>Sulfolobales</taxon>
        <taxon>Sulfolobaceae</taxon>
        <taxon>Acidianus</taxon>
    </lineage>
</organism>
<dbReference type="AlphaFoldDB" id="A0A6A9Q999"/>
<gene>
    <name evidence="1" type="ORF">D1867_00620</name>
</gene>
<dbReference type="Proteomes" id="UP000440125">
    <property type="component" value="Unassembled WGS sequence"/>
</dbReference>
<reference evidence="1 2" key="1">
    <citation type="submission" date="2019-10" db="EMBL/GenBank/DDBJ databases">
        <title>Genome Sequences from Six Type Strain Members of the Archaeal Family Sulfolobaceae: Acidianus ambivalens, Acidianus infernus, Metallosphaera prunae, Stygiolobus azoricus, Sulfolobus metallicus, and Sulfurisphaera ohwakuensis.</title>
        <authorList>
            <person name="Counts J.A."/>
            <person name="Kelly R.M."/>
        </authorList>
    </citation>
    <scope>NUCLEOTIDE SEQUENCE [LARGE SCALE GENOMIC DNA]</scope>
    <source>
        <strain evidence="1 2">DSM 3191</strain>
    </source>
</reference>
<evidence type="ECO:0000313" key="1">
    <source>
        <dbReference type="EMBL" id="MUM63782.1"/>
    </source>
</evidence>
<sequence>MGESLRLTIIVTFEAELNFLGSILPGAVIKSLSNIIMPDDVIENVRKALLIEEEKRNIIP</sequence>